<dbReference type="InParanoid" id="A0A2J6T565"/>
<evidence type="ECO:0008006" key="5">
    <source>
        <dbReference type="Google" id="ProtNLM"/>
    </source>
</evidence>
<dbReference type="GeneID" id="36580895"/>
<dbReference type="Proteomes" id="UP000235371">
    <property type="component" value="Unassembled WGS sequence"/>
</dbReference>
<sequence length="119" mass="12683">MILALLYCTVQYGVVVPLLAPGHRPPVHRDTSSSSTSLGQSGGLASLLRAPGCRNLSFPSTREGHWPRVHGQNNLQISLPVSTCALHASPVWARPSAKPPAVRAESRPATGERLKEETA</sequence>
<evidence type="ECO:0000256" key="2">
    <source>
        <dbReference type="SAM" id="SignalP"/>
    </source>
</evidence>
<dbReference type="AlphaFoldDB" id="A0A2J6T565"/>
<keyword evidence="2" id="KW-0732">Signal</keyword>
<evidence type="ECO:0000313" key="3">
    <source>
        <dbReference type="EMBL" id="PMD58158.1"/>
    </source>
</evidence>
<reference evidence="3 4" key="1">
    <citation type="submission" date="2016-04" db="EMBL/GenBank/DDBJ databases">
        <title>A degradative enzymes factory behind the ericoid mycorrhizal symbiosis.</title>
        <authorList>
            <consortium name="DOE Joint Genome Institute"/>
            <person name="Martino E."/>
            <person name="Morin E."/>
            <person name="Grelet G."/>
            <person name="Kuo A."/>
            <person name="Kohler A."/>
            <person name="Daghino S."/>
            <person name="Barry K."/>
            <person name="Choi C."/>
            <person name="Cichocki N."/>
            <person name="Clum A."/>
            <person name="Copeland A."/>
            <person name="Hainaut M."/>
            <person name="Haridas S."/>
            <person name="Labutti K."/>
            <person name="Lindquist E."/>
            <person name="Lipzen A."/>
            <person name="Khouja H.-R."/>
            <person name="Murat C."/>
            <person name="Ohm R."/>
            <person name="Olson A."/>
            <person name="Spatafora J."/>
            <person name="Veneault-Fourrey C."/>
            <person name="Henrissat B."/>
            <person name="Grigoriev I."/>
            <person name="Martin F."/>
            <person name="Perotto S."/>
        </authorList>
    </citation>
    <scope>NUCLEOTIDE SEQUENCE [LARGE SCALE GENOMIC DNA]</scope>
    <source>
        <strain evidence="3 4">E</strain>
    </source>
</reference>
<dbReference type="EMBL" id="KZ613828">
    <property type="protein sequence ID" value="PMD58158.1"/>
    <property type="molecule type" value="Genomic_DNA"/>
</dbReference>
<feature type="signal peptide" evidence="2">
    <location>
        <begin position="1"/>
        <end position="15"/>
    </location>
</feature>
<evidence type="ECO:0000313" key="4">
    <source>
        <dbReference type="Proteomes" id="UP000235371"/>
    </source>
</evidence>
<dbReference type="RefSeq" id="XP_024735062.1">
    <property type="nucleotide sequence ID" value="XM_024872815.1"/>
</dbReference>
<protein>
    <recommendedName>
        <fullName evidence="5">Secreted protein</fullName>
    </recommendedName>
</protein>
<name>A0A2J6T565_9HELO</name>
<organism evidence="3 4">
    <name type="scientific">Hyaloscypha bicolor E</name>
    <dbReference type="NCBI Taxonomy" id="1095630"/>
    <lineage>
        <taxon>Eukaryota</taxon>
        <taxon>Fungi</taxon>
        <taxon>Dikarya</taxon>
        <taxon>Ascomycota</taxon>
        <taxon>Pezizomycotina</taxon>
        <taxon>Leotiomycetes</taxon>
        <taxon>Helotiales</taxon>
        <taxon>Hyaloscyphaceae</taxon>
        <taxon>Hyaloscypha</taxon>
        <taxon>Hyaloscypha bicolor</taxon>
    </lineage>
</organism>
<feature type="region of interest" description="Disordered" evidence="1">
    <location>
        <begin position="94"/>
        <end position="119"/>
    </location>
</feature>
<proteinExistence type="predicted"/>
<evidence type="ECO:0000256" key="1">
    <source>
        <dbReference type="SAM" id="MobiDB-lite"/>
    </source>
</evidence>
<gene>
    <name evidence="3" type="ORF">K444DRAFT_437825</name>
</gene>
<feature type="compositionally biased region" description="Basic and acidic residues" evidence="1">
    <location>
        <begin position="104"/>
        <end position="119"/>
    </location>
</feature>
<accession>A0A2J6T565</accession>
<keyword evidence="4" id="KW-1185">Reference proteome</keyword>
<feature type="chain" id="PRO_5014380191" description="Secreted protein" evidence="2">
    <location>
        <begin position="16"/>
        <end position="119"/>
    </location>
</feature>